<dbReference type="EMBL" id="FWXY01000007">
    <property type="protein sequence ID" value="SMC69099.1"/>
    <property type="molecule type" value="Genomic_DNA"/>
</dbReference>
<accession>A0A1W2B839</accession>
<sequence length="578" mass="64031">MNSTMDLEQVIGALKSNVQKNEIDLFQKQLLNFKDQFQGNTRVASIIKMMQSIGKYIAARKDSAHKDALPVLDFITGQLEKISQNPNLKKEQADEILSRCAQHFNRLKKSIADGPGVSNKEIQDLKSVIFAIDWEISPSTLKGLNDVVTRLMVKFKSHKIHYTFLKIINNVGQYIAREKAHAHTDSIPFLHSVFEHFEKVVQTPEMPLNEKKTLLKKDMIRFKSFSRTTEQPDHQISPRSGDGEQEESIQPALFHLGSSPSQSSDDIPELNLLSENESRLTAKKAAPAPLTSALADKEKMPSTPRDVMDDLFTVKKTSADDLLDAIHLGNGHESEIAAQLDADAEIEGVKKIIPRRLDNEPIPEIGSRLDQFFNLEDDSEVETPGALSDREKVLENDPEEGIVPFQYEDEISEAIPRDMGSSQGAMDDLINILKEPGNCLDHEVVKKINEEIHKLETLWENDSDKLLLLKSISCLVQFINESNAPEPFPMEPTDDAAMASESDHGKLTDSGLIDVKSAASEITGTEDITIPGPDDSQTTTSGATDSDGTAMETPSPVSPVSQGASKGIWQKIKSVFIK</sequence>
<dbReference type="RefSeq" id="WP_084068304.1">
    <property type="nucleotide sequence ID" value="NZ_FWXY01000007.1"/>
</dbReference>
<gene>
    <name evidence="2" type="ORF">SAMN02746065_10780</name>
</gene>
<proteinExistence type="predicted"/>
<dbReference type="Proteomes" id="UP000192418">
    <property type="component" value="Unassembled WGS sequence"/>
</dbReference>
<dbReference type="OrthoDB" id="5416106at2"/>
<reference evidence="2 3" key="1">
    <citation type="submission" date="2017-04" db="EMBL/GenBank/DDBJ databases">
        <authorList>
            <person name="Afonso C.L."/>
            <person name="Miller P.J."/>
            <person name="Scott M.A."/>
            <person name="Spackman E."/>
            <person name="Goraichik I."/>
            <person name="Dimitrov K.M."/>
            <person name="Suarez D.L."/>
            <person name="Swayne D.E."/>
        </authorList>
    </citation>
    <scope>NUCLEOTIDE SEQUENCE [LARGE SCALE GENOMIC DNA]</scope>
    <source>
        <strain evidence="2 3">DSM 3385</strain>
    </source>
</reference>
<name>A0A1W2B839_9BACT</name>
<evidence type="ECO:0000313" key="3">
    <source>
        <dbReference type="Proteomes" id="UP000192418"/>
    </source>
</evidence>
<protein>
    <submittedName>
        <fullName evidence="2">Uncharacterized protein</fullName>
    </submittedName>
</protein>
<feature type="region of interest" description="Disordered" evidence="1">
    <location>
        <begin position="226"/>
        <end position="247"/>
    </location>
</feature>
<keyword evidence="3" id="KW-1185">Reference proteome</keyword>
<feature type="region of interest" description="Disordered" evidence="1">
    <location>
        <begin position="523"/>
        <end position="565"/>
    </location>
</feature>
<organism evidence="2 3">
    <name type="scientific">Desulfocicer vacuolatum DSM 3385</name>
    <dbReference type="NCBI Taxonomy" id="1121400"/>
    <lineage>
        <taxon>Bacteria</taxon>
        <taxon>Pseudomonadati</taxon>
        <taxon>Thermodesulfobacteriota</taxon>
        <taxon>Desulfobacteria</taxon>
        <taxon>Desulfobacterales</taxon>
        <taxon>Desulfobacteraceae</taxon>
        <taxon>Desulfocicer</taxon>
    </lineage>
</organism>
<evidence type="ECO:0000313" key="2">
    <source>
        <dbReference type="EMBL" id="SMC69099.1"/>
    </source>
</evidence>
<dbReference type="AlphaFoldDB" id="A0A1W2B839"/>
<feature type="region of interest" description="Disordered" evidence="1">
    <location>
        <begin position="280"/>
        <end position="305"/>
    </location>
</feature>
<dbReference type="STRING" id="1121400.SAMN02746065_10780"/>
<feature type="region of interest" description="Disordered" evidence="1">
    <location>
        <begin position="484"/>
        <end position="508"/>
    </location>
</feature>
<feature type="compositionally biased region" description="Low complexity" evidence="1">
    <location>
        <begin position="538"/>
        <end position="550"/>
    </location>
</feature>
<evidence type="ECO:0000256" key="1">
    <source>
        <dbReference type="SAM" id="MobiDB-lite"/>
    </source>
</evidence>